<dbReference type="Proteomes" id="UP001461498">
    <property type="component" value="Unassembled WGS sequence"/>
</dbReference>
<comment type="caution">
    <text evidence="5">The sequence shown here is derived from an EMBL/GenBank/DDBJ whole genome shotgun (WGS) entry which is preliminary data.</text>
</comment>
<dbReference type="AlphaFoldDB" id="A0AAW1D5U1"/>
<feature type="compositionally biased region" description="Polar residues" evidence="4">
    <location>
        <begin position="1"/>
        <end position="13"/>
    </location>
</feature>
<dbReference type="Pfam" id="PF08583">
    <property type="entry name" value="Cmc1"/>
    <property type="match status" value="1"/>
</dbReference>
<comment type="similarity">
    <text evidence="1 3">Belongs to the CMC family.</text>
</comment>
<keyword evidence="3" id="KW-0496">Mitochondrion</keyword>
<evidence type="ECO:0000256" key="4">
    <source>
        <dbReference type="SAM" id="MobiDB-lite"/>
    </source>
</evidence>
<sequence length="124" mass="14613">MVNNQQEIHSSTPLPIKNKGPHGLGDPEDRSLRKVELEVVIPQKMREKARSEKCSAEVEDFNQCCLANGYSMVFKCRNENNKMKSCLSKWYQNDEFRRECTEEYLKERSDFRRTGIPIKRKISR</sequence>
<protein>
    <recommendedName>
        <fullName evidence="3">COX assembly mitochondrial protein</fullName>
    </recommendedName>
</protein>
<evidence type="ECO:0000256" key="3">
    <source>
        <dbReference type="RuleBase" id="RU364104"/>
    </source>
</evidence>
<dbReference type="EMBL" id="JAPXFL010000005">
    <property type="protein sequence ID" value="KAK9506346.1"/>
    <property type="molecule type" value="Genomic_DNA"/>
</dbReference>
<evidence type="ECO:0000313" key="6">
    <source>
        <dbReference type="Proteomes" id="UP001461498"/>
    </source>
</evidence>
<feature type="region of interest" description="Disordered" evidence="4">
    <location>
        <begin position="1"/>
        <end position="31"/>
    </location>
</feature>
<accession>A0AAW1D5U1</accession>
<organism evidence="5 6">
    <name type="scientific">Rhynocoris fuscipes</name>
    <dbReference type="NCBI Taxonomy" id="488301"/>
    <lineage>
        <taxon>Eukaryota</taxon>
        <taxon>Metazoa</taxon>
        <taxon>Ecdysozoa</taxon>
        <taxon>Arthropoda</taxon>
        <taxon>Hexapoda</taxon>
        <taxon>Insecta</taxon>
        <taxon>Pterygota</taxon>
        <taxon>Neoptera</taxon>
        <taxon>Paraneoptera</taxon>
        <taxon>Hemiptera</taxon>
        <taxon>Heteroptera</taxon>
        <taxon>Panheteroptera</taxon>
        <taxon>Cimicomorpha</taxon>
        <taxon>Reduviidae</taxon>
        <taxon>Harpactorinae</taxon>
        <taxon>Harpactorini</taxon>
        <taxon>Rhynocoris</taxon>
    </lineage>
</organism>
<evidence type="ECO:0000256" key="1">
    <source>
        <dbReference type="ARBA" id="ARBA00007347"/>
    </source>
</evidence>
<dbReference type="PROSITE" id="PS51808">
    <property type="entry name" value="CHCH"/>
    <property type="match status" value="1"/>
</dbReference>
<comment type="subcellular location">
    <subcellularLocation>
        <location evidence="3">Mitochondrion</location>
    </subcellularLocation>
</comment>
<evidence type="ECO:0000313" key="5">
    <source>
        <dbReference type="EMBL" id="KAK9506346.1"/>
    </source>
</evidence>
<dbReference type="PANTHER" id="PTHR22977:SF5">
    <property type="entry name" value="COX ASSEMBLY MITOCHONDRIAL PROTEIN HOMOLOG"/>
    <property type="match status" value="1"/>
</dbReference>
<dbReference type="InterPro" id="IPR013892">
    <property type="entry name" value="Cyt_c_biogenesis_Cmc1-like"/>
</dbReference>
<gene>
    <name evidence="5" type="ORF">O3M35_008301</name>
</gene>
<name>A0AAW1D5U1_9HEMI</name>
<keyword evidence="6" id="KW-1185">Reference proteome</keyword>
<dbReference type="PANTHER" id="PTHR22977">
    <property type="entry name" value="COX ASSEMBLY MITOCHONDRIAL PROTEIN"/>
    <property type="match status" value="1"/>
</dbReference>
<reference evidence="5 6" key="1">
    <citation type="submission" date="2022-12" db="EMBL/GenBank/DDBJ databases">
        <title>Chromosome-level genome assembly of true bugs.</title>
        <authorList>
            <person name="Ma L."/>
            <person name="Li H."/>
        </authorList>
    </citation>
    <scope>NUCLEOTIDE SEQUENCE [LARGE SCALE GENOMIC DNA]</scope>
    <source>
        <strain evidence="5">Lab_2022b</strain>
    </source>
</reference>
<proteinExistence type="inferred from homology"/>
<keyword evidence="2" id="KW-1015">Disulfide bond</keyword>
<evidence type="ECO:0000256" key="2">
    <source>
        <dbReference type="ARBA" id="ARBA00023157"/>
    </source>
</evidence>
<dbReference type="GO" id="GO:0005739">
    <property type="term" value="C:mitochondrion"/>
    <property type="evidence" value="ECO:0007669"/>
    <property type="project" value="UniProtKB-SubCell"/>
</dbReference>